<evidence type="ECO:0000313" key="2">
    <source>
        <dbReference type="EMBL" id="KAJ8397794.1"/>
    </source>
</evidence>
<dbReference type="PANTHER" id="PTHR24410">
    <property type="entry name" value="HL07962P-RELATED"/>
    <property type="match status" value="1"/>
</dbReference>
<dbReference type="InterPro" id="IPR011333">
    <property type="entry name" value="SKP1/BTB/POZ_sf"/>
</dbReference>
<protein>
    <recommendedName>
        <fullName evidence="1">BTB domain-containing protein</fullName>
    </recommendedName>
</protein>
<dbReference type="AlphaFoldDB" id="A0AAD7S898"/>
<name>A0AAD7S898_9TELE</name>
<dbReference type="PROSITE" id="PS50097">
    <property type="entry name" value="BTB"/>
    <property type="match status" value="1"/>
</dbReference>
<evidence type="ECO:0000313" key="3">
    <source>
        <dbReference type="Proteomes" id="UP001221898"/>
    </source>
</evidence>
<evidence type="ECO:0000259" key="1">
    <source>
        <dbReference type="PROSITE" id="PS50097"/>
    </source>
</evidence>
<sequence>SDSDTQADLFQHTVNISQSFCSLSLSFWVSHTQTHTYILHTYDMKKSRKSLVKTEPSTEQVAVETSHMVDHLDQIAAKFSNLYWSEDFSDVELVINGAGKFKVHRAVLAMSSDVFRQMFSEGRWQESGLPEVPLTEEESCVDHMNSFLQYFYTGVLSVDAGNLFRCWC</sequence>
<dbReference type="Gene3D" id="3.30.710.10">
    <property type="entry name" value="Potassium Channel Kv1.1, Chain A"/>
    <property type="match status" value="1"/>
</dbReference>
<keyword evidence="3" id="KW-1185">Reference proteome</keyword>
<dbReference type="Proteomes" id="UP001221898">
    <property type="component" value="Unassembled WGS sequence"/>
</dbReference>
<accession>A0AAD7S898</accession>
<dbReference type="EMBL" id="JAINUG010000095">
    <property type="protein sequence ID" value="KAJ8397794.1"/>
    <property type="molecule type" value="Genomic_DNA"/>
</dbReference>
<feature type="non-terminal residue" evidence="2">
    <location>
        <position position="1"/>
    </location>
</feature>
<dbReference type="InterPro" id="IPR051481">
    <property type="entry name" value="BTB-POZ/Galectin-3-binding"/>
</dbReference>
<dbReference type="Pfam" id="PF00651">
    <property type="entry name" value="BTB"/>
    <property type="match status" value="1"/>
</dbReference>
<proteinExistence type="predicted"/>
<organism evidence="2 3">
    <name type="scientific">Aldrovandia affinis</name>
    <dbReference type="NCBI Taxonomy" id="143900"/>
    <lineage>
        <taxon>Eukaryota</taxon>
        <taxon>Metazoa</taxon>
        <taxon>Chordata</taxon>
        <taxon>Craniata</taxon>
        <taxon>Vertebrata</taxon>
        <taxon>Euteleostomi</taxon>
        <taxon>Actinopterygii</taxon>
        <taxon>Neopterygii</taxon>
        <taxon>Teleostei</taxon>
        <taxon>Notacanthiformes</taxon>
        <taxon>Halosauridae</taxon>
        <taxon>Aldrovandia</taxon>
    </lineage>
</organism>
<feature type="domain" description="BTB" evidence="1">
    <location>
        <begin position="89"/>
        <end position="160"/>
    </location>
</feature>
<dbReference type="InterPro" id="IPR000210">
    <property type="entry name" value="BTB/POZ_dom"/>
</dbReference>
<dbReference type="PANTHER" id="PTHR24410:SF21">
    <property type="entry name" value="BTB DOMAIN-CONTAINING PROTEIN"/>
    <property type="match status" value="1"/>
</dbReference>
<comment type="caution">
    <text evidence="2">The sequence shown here is derived from an EMBL/GenBank/DDBJ whole genome shotgun (WGS) entry which is preliminary data.</text>
</comment>
<gene>
    <name evidence="2" type="ORF">AAFF_G00434830</name>
</gene>
<dbReference type="SUPFAM" id="SSF54695">
    <property type="entry name" value="POZ domain"/>
    <property type="match status" value="1"/>
</dbReference>
<reference evidence="2" key="1">
    <citation type="journal article" date="2023" name="Science">
        <title>Genome structures resolve the early diversification of teleost fishes.</title>
        <authorList>
            <person name="Parey E."/>
            <person name="Louis A."/>
            <person name="Montfort J."/>
            <person name="Bouchez O."/>
            <person name="Roques C."/>
            <person name="Iampietro C."/>
            <person name="Lluch J."/>
            <person name="Castinel A."/>
            <person name="Donnadieu C."/>
            <person name="Desvignes T."/>
            <person name="Floi Bucao C."/>
            <person name="Jouanno E."/>
            <person name="Wen M."/>
            <person name="Mejri S."/>
            <person name="Dirks R."/>
            <person name="Jansen H."/>
            <person name="Henkel C."/>
            <person name="Chen W.J."/>
            <person name="Zahm M."/>
            <person name="Cabau C."/>
            <person name="Klopp C."/>
            <person name="Thompson A.W."/>
            <person name="Robinson-Rechavi M."/>
            <person name="Braasch I."/>
            <person name="Lecointre G."/>
            <person name="Bobe J."/>
            <person name="Postlethwait J.H."/>
            <person name="Berthelot C."/>
            <person name="Roest Crollius H."/>
            <person name="Guiguen Y."/>
        </authorList>
    </citation>
    <scope>NUCLEOTIDE SEQUENCE</scope>
    <source>
        <strain evidence="2">NC1722</strain>
    </source>
</reference>